<accession>A0A0E9X4R4</accession>
<organism evidence="2">
    <name type="scientific">Anguilla anguilla</name>
    <name type="common">European freshwater eel</name>
    <name type="synonym">Muraena anguilla</name>
    <dbReference type="NCBI Taxonomy" id="7936"/>
    <lineage>
        <taxon>Eukaryota</taxon>
        <taxon>Metazoa</taxon>
        <taxon>Chordata</taxon>
        <taxon>Craniata</taxon>
        <taxon>Vertebrata</taxon>
        <taxon>Euteleostomi</taxon>
        <taxon>Actinopterygii</taxon>
        <taxon>Neopterygii</taxon>
        <taxon>Teleostei</taxon>
        <taxon>Anguilliformes</taxon>
        <taxon>Anguillidae</taxon>
        <taxon>Anguilla</taxon>
    </lineage>
</organism>
<keyword evidence="1" id="KW-0472">Membrane</keyword>
<keyword evidence="1" id="KW-1133">Transmembrane helix</keyword>
<keyword evidence="1" id="KW-0812">Transmembrane</keyword>
<evidence type="ECO:0000256" key="1">
    <source>
        <dbReference type="SAM" id="Phobius"/>
    </source>
</evidence>
<sequence>MKIHFDKQLTFFYVQKCIKVKDGTLFPCIHLYTFLWALFQATFPDSIGRRHFPLNGNSAHRSKILAYKGIISTLPILLTSVSNCLTKERRHQL</sequence>
<proteinExistence type="predicted"/>
<feature type="transmembrane region" description="Helical" evidence="1">
    <location>
        <begin position="25"/>
        <end position="44"/>
    </location>
</feature>
<name>A0A0E9X4R4_ANGAN</name>
<reference evidence="2" key="1">
    <citation type="submission" date="2014-11" db="EMBL/GenBank/DDBJ databases">
        <authorList>
            <person name="Amaro Gonzalez C."/>
        </authorList>
    </citation>
    <scope>NUCLEOTIDE SEQUENCE</scope>
</reference>
<protein>
    <submittedName>
        <fullName evidence="2">Uncharacterized protein</fullName>
    </submittedName>
</protein>
<dbReference type="EMBL" id="GBXM01011131">
    <property type="protein sequence ID" value="JAH97446.1"/>
    <property type="molecule type" value="Transcribed_RNA"/>
</dbReference>
<feature type="transmembrane region" description="Helical" evidence="1">
    <location>
        <begin position="64"/>
        <end position="85"/>
    </location>
</feature>
<dbReference type="AlphaFoldDB" id="A0A0E9X4R4"/>
<evidence type="ECO:0000313" key="2">
    <source>
        <dbReference type="EMBL" id="JAH97446.1"/>
    </source>
</evidence>
<reference evidence="2" key="2">
    <citation type="journal article" date="2015" name="Fish Shellfish Immunol.">
        <title>Early steps in the European eel (Anguilla anguilla)-Vibrio vulnificus interaction in the gills: Role of the RtxA13 toxin.</title>
        <authorList>
            <person name="Callol A."/>
            <person name="Pajuelo D."/>
            <person name="Ebbesson L."/>
            <person name="Teles M."/>
            <person name="MacKenzie S."/>
            <person name="Amaro C."/>
        </authorList>
    </citation>
    <scope>NUCLEOTIDE SEQUENCE</scope>
</reference>